<dbReference type="RefSeq" id="WP_011313253.1">
    <property type="nucleotide sequence ID" value="NC_007404.1"/>
</dbReference>
<keyword evidence="1" id="KW-0812">Transmembrane</keyword>
<dbReference type="Pfam" id="PF09851">
    <property type="entry name" value="SHOCT"/>
    <property type="match status" value="1"/>
</dbReference>
<proteinExistence type="predicted"/>
<dbReference type="STRING" id="292415.Tbd_2741"/>
<organism evidence="3 4">
    <name type="scientific">Thiobacillus denitrificans (strain ATCC 25259 / T1)</name>
    <dbReference type="NCBI Taxonomy" id="292415"/>
    <lineage>
        <taxon>Bacteria</taxon>
        <taxon>Pseudomonadati</taxon>
        <taxon>Pseudomonadota</taxon>
        <taxon>Betaproteobacteria</taxon>
        <taxon>Nitrosomonadales</taxon>
        <taxon>Thiobacillaceae</taxon>
        <taxon>Thiobacillus</taxon>
    </lineage>
</organism>
<keyword evidence="1" id="KW-1133">Transmembrane helix</keyword>
<feature type="domain" description="SHOCT" evidence="2">
    <location>
        <begin position="51"/>
        <end position="76"/>
    </location>
</feature>
<evidence type="ECO:0000313" key="4">
    <source>
        <dbReference type="Proteomes" id="UP000008291"/>
    </source>
</evidence>
<keyword evidence="1" id="KW-0472">Membrane</keyword>
<sequence length="78" mass="8962">MWGDYGFMHGYGFGGIFMILWWVLVVAGIVVLVLWLTKAPQRGSSTGRDPALDILRERYARGEIDEQEFEKKKRDLTA</sequence>
<keyword evidence="4" id="KW-1185">Reference proteome</keyword>
<name>Q3SFB8_THIDA</name>
<evidence type="ECO:0000313" key="3">
    <source>
        <dbReference type="EMBL" id="AAZ98694.1"/>
    </source>
</evidence>
<dbReference type="Proteomes" id="UP000008291">
    <property type="component" value="Chromosome"/>
</dbReference>
<evidence type="ECO:0000256" key="1">
    <source>
        <dbReference type="SAM" id="Phobius"/>
    </source>
</evidence>
<feature type="transmembrane region" description="Helical" evidence="1">
    <location>
        <begin position="12"/>
        <end position="36"/>
    </location>
</feature>
<reference evidence="3 4" key="1">
    <citation type="journal article" date="2006" name="J. Bacteriol.">
        <title>The genome sequence of the obligately chemolithoautotrophic, facultatively anaerobic bacterium Thiobacillus denitrificans.</title>
        <authorList>
            <person name="Beller H.R."/>
            <person name="Chain P.S."/>
            <person name="Letain T.E."/>
            <person name="Chakicherla A."/>
            <person name="Larimer F.W."/>
            <person name="Richardson P.M."/>
            <person name="Coleman M.A."/>
            <person name="Wood A.P."/>
            <person name="Kelly D.P."/>
        </authorList>
    </citation>
    <scope>NUCLEOTIDE SEQUENCE [LARGE SCALE GENOMIC DNA]</scope>
    <source>
        <strain evidence="3 4">ATCC 25259</strain>
    </source>
</reference>
<dbReference type="OrthoDB" id="1123500at2"/>
<accession>Q3SFB8</accession>
<protein>
    <recommendedName>
        <fullName evidence="2">SHOCT domain-containing protein</fullName>
    </recommendedName>
</protein>
<dbReference type="InterPro" id="IPR018649">
    <property type="entry name" value="SHOCT"/>
</dbReference>
<dbReference type="KEGG" id="tbd:Tbd_2741"/>
<gene>
    <name evidence="3" type="ordered locus">Tbd_2741</name>
</gene>
<dbReference type="AlphaFoldDB" id="Q3SFB8"/>
<dbReference type="HOGENOM" id="CLU_159099_0_1_4"/>
<dbReference type="EMBL" id="CP000116">
    <property type="protein sequence ID" value="AAZ98694.1"/>
    <property type="molecule type" value="Genomic_DNA"/>
</dbReference>
<evidence type="ECO:0000259" key="2">
    <source>
        <dbReference type="Pfam" id="PF09851"/>
    </source>
</evidence>
<dbReference type="eggNOG" id="COG3462">
    <property type="taxonomic scope" value="Bacteria"/>
</dbReference>